<comment type="caution">
    <text evidence="1">The sequence shown here is derived from an EMBL/GenBank/DDBJ whole genome shotgun (WGS) entry which is preliminary data.</text>
</comment>
<dbReference type="AlphaFoldDB" id="A0A5B7H052"/>
<sequence length="21" mass="2145">MCKSGHAGSFLALPTLITVTP</sequence>
<evidence type="ECO:0000313" key="1">
    <source>
        <dbReference type="EMBL" id="MPC62214.1"/>
    </source>
</evidence>
<keyword evidence="2" id="KW-1185">Reference proteome</keyword>
<dbReference type="EMBL" id="VSRR010019425">
    <property type="protein sequence ID" value="MPC62214.1"/>
    <property type="molecule type" value="Genomic_DNA"/>
</dbReference>
<evidence type="ECO:0000313" key="2">
    <source>
        <dbReference type="Proteomes" id="UP000324222"/>
    </source>
</evidence>
<name>A0A5B7H052_PORTR</name>
<gene>
    <name evidence="1" type="ORF">E2C01_056297</name>
</gene>
<accession>A0A5B7H052</accession>
<reference evidence="1 2" key="1">
    <citation type="submission" date="2019-05" db="EMBL/GenBank/DDBJ databases">
        <title>Another draft genome of Portunus trituberculatus and its Hox gene families provides insights of decapod evolution.</title>
        <authorList>
            <person name="Jeong J.-H."/>
            <person name="Song I."/>
            <person name="Kim S."/>
            <person name="Choi T."/>
            <person name="Kim D."/>
            <person name="Ryu S."/>
            <person name="Kim W."/>
        </authorList>
    </citation>
    <scope>NUCLEOTIDE SEQUENCE [LARGE SCALE GENOMIC DNA]</scope>
    <source>
        <tissue evidence="1">Muscle</tissue>
    </source>
</reference>
<proteinExistence type="predicted"/>
<organism evidence="1 2">
    <name type="scientific">Portunus trituberculatus</name>
    <name type="common">Swimming crab</name>
    <name type="synonym">Neptunus trituberculatus</name>
    <dbReference type="NCBI Taxonomy" id="210409"/>
    <lineage>
        <taxon>Eukaryota</taxon>
        <taxon>Metazoa</taxon>
        <taxon>Ecdysozoa</taxon>
        <taxon>Arthropoda</taxon>
        <taxon>Crustacea</taxon>
        <taxon>Multicrustacea</taxon>
        <taxon>Malacostraca</taxon>
        <taxon>Eumalacostraca</taxon>
        <taxon>Eucarida</taxon>
        <taxon>Decapoda</taxon>
        <taxon>Pleocyemata</taxon>
        <taxon>Brachyura</taxon>
        <taxon>Eubrachyura</taxon>
        <taxon>Portunoidea</taxon>
        <taxon>Portunidae</taxon>
        <taxon>Portuninae</taxon>
        <taxon>Portunus</taxon>
    </lineage>
</organism>
<dbReference type="Proteomes" id="UP000324222">
    <property type="component" value="Unassembled WGS sequence"/>
</dbReference>
<protein>
    <submittedName>
        <fullName evidence="1">Uncharacterized protein</fullName>
    </submittedName>
</protein>